<dbReference type="AlphaFoldDB" id="A0AAX0Q729"/>
<dbReference type="Pfam" id="PF01989">
    <property type="entry name" value="AcnX_swivel_put"/>
    <property type="match status" value="1"/>
</dbReference>
<dbReference type="Gene3D" id="3.50.30.10">
    <property type="entry name" value="Phosphohistidine domain"/>
    <property type="match status" value="1"/>
</dbReference>
<evidence type="ECO:0000259" key="8">
    <source>
        <dbReference type="Pfam" id="PF01989"/>
    </source>
</evidence>
<dbReference type="NCBIfam" id="NF003046">
    <property type="entry name" value="PRK03955.1"/>
    <property type="match status" value="1"/>
</dbReference>
<dbReference type="PIRSF" id="PIRSF004966">
    <property type="entry name" value="UCP004966"/>
    <property type="match status" value="1"/>
</dbReference>
<comment type="pathway">
    <text evidence="1 7">Isoprenoid biosynthesis; isopentenyl diphosphate biosynthesis via mevalonate pathway.</text>
</comment>
<dbReference type="EC" id="4.2.1.182" evidence="7"/>
<accession>A0AAX0Q729</accession>
<comment type="function">
    <text evidence="5 7">Component of a hydro-lyase that catalyzes the dehydration of mevalonate 5-phosphate (MVA5P) to form trans-anhydromevalonate 5-phosphate (tAHMP). Involved in the archaeal mevalonate (MVA) pathway, which provides fundamental precursors for isoprenoid biosynthesis, such as isopentenyl diphosphate (IPP) and dimethylallyl diphosphate (DMAPP).</text>
</comment>
<feature type="domain" description="Phosphomevalonate dehydratase small subunit-like" evidence="8">
    <location>
        <begin position="24"/>
        <end position="102"/>
    </location>
</feature>
<comment type="subunit">
    <text evidence="6 7">Heterodimer composed of a large subunit (PMDh-L) and a small subunit (PMDh-S).</text>
</comment>
<feature type="active site" description="Proton acceptor" evidence="7">
    <location>
        <position position="62"/>
    </location>
</feature>
<organism evidence="9 10">
    <name type="scientific">Methanocorpusculum parvum</name>
    <dbReference type="NCBI Taxonomy" id="2193"/>
    <lineage>
        <taxon>Archaea</taxon>
        <taxon>Methanobacteriati</taxon>
        <taxon>Methanobacteriota</taxon>
        <taxon>Stenosarchaea group</taxon>
        <taxon>Methanomicrobia</taxon>
        <taxon>Methanomicrobiales</taxon>
        <taxon>Methanocorpusculaceae</taxon>
        <taxon>Methanocorpusculum</taxon>
    </lineage>
</organism>
<dbReference type="InterPro" id="IPR002840">
    <property type="entry name" value="PMDh-S-like_dom"/>
</dbReference>
<dbReference type="GO" id="GO:0019287">
    <property type="term" value="P:isopentenyl diphosphate biosynthetic process, mevalonate pathway"/>
    <property type="evidence" value="ECO:0007669"/>
    <property type="project" value="UniProtKB-UniRule"/>
</dbReference>
<sequence length="128" mass="12991">MLLQGRSIAKGTGTGPLLITDTPISFLGGVDPKTGIVIDESHPLLGKSITGKVLVFPYGKGSTVGSYVLYALAKNHAAPAAIINTECETIIATGAIIAEIPTIDRLNGVLPTDGVVTVDGTSGTVSFA</sequence>
<comment type="catalytic activity">
    <reaction evidence="4">
        <text>(R)-5-phosphomevalonate = (2E)-3-methyl-5-phosphooxypent-2-enoate + H2O</text>
        <dbReference type="Rhea" id="RHEA:78975"/>
        <dbReference type="ChEBI" id="CHEBI:15377"/>
        <dbReference type="ChEBI" id="CHEBI:58146"/>
        <dbReference type="ChEBI" id="CHEBI:229665"/>
        <dbReference type="EC" id="4.2.1.182"/>
    </reaction>
    <physiologicalReaction direction="left-to-right" evidence="4">
        <dbReference type="Rhea" id="RHEA:78976"/>
    </physiologicalReaction>
</comment>
<dbReference type="HAMAP" id="MF_00078">
    <property type="entry name" value="PMDh_S"/>
    <property type="match status" value="1"/>
</dbReference>
<proteinExistence type="inferred from homology"/>
<keyword evidence="2 7" id="KW-0414">Isoprene biosynthesis</keyword>
<keyword evidence="3 7" id="KW-0456">Lyase</keyword>
<evidence type="ECO:0000256" key="6">
    <source>
        <dbReference type="ARBA" id="ARBA00046520"/>
    </source>
</evidence>
<evidence type="ECO:0000256" key="4">
    <source>
        <dbReference type="ARBA" id="ARBA00045120"/>
    </source>
</evidence>
<dbReference type="EMBL" id="LMVO01000023">
    <property type="protein sequence ID" value="PAV09087.1"/>
    <property type="molecule type" value="Genomic_DNA"/>
</dbReference>
<comment type="similarity">
    <text evidence="7">Belongs to the AcnX type II small subunit family.</text>
</comment>
<evidence type="ECO:0000256" key="2">
    <source>
        <dbReference type="ARBA" id="ARBA00023229"/>
    </source>
</evidence>
<dbReference type="PANTHER" id="PTHR36577">
    <property type="entry name" value="DUF521 DOMAIN PROTEIN (AFU_ORTHOLOGUE AFUA_6G00490)"/>
    <property type="match status" value="1"/>
</dbReference>
<dbReference type="RefSeq" id="WP_095642256.1">
    <property type="nucleotide sequence ID" value="NZ_LMVO01000023.1"/>
</dbReference>
<dbReference type="GO" id="GO:0016836">
    <property type="term" value="F:hydro-lyase activity"/>
    <property type="evidence" value="ECO:0007669"/>
    <property type="project" value="UniProtKB-UniRule"/>
</dbReference>
<evidence type="ECO:0000313" key="10">
    <source>
        <dbReference type="Proteomes" id="UP000243820"/>
    </source>
</evidence>
<evidence type="ECO:0000313" key="9">
    <source>
        <dbReference type="EMBL" id="PAV09087.1"/>
    </source>
</evidence>
<evidence type="ECO:0000256" key="1">
    <source>
        <dbReference type="ARBA" id="ARBA00005092"/>
    </source>
</evidence>
<comment type="caution">
    <text evidence="9">The sequence shown here is derived from an EMBL/GenBank/DDBJ whole genome shotgun (WGS) entry which is preliminary data.</text>
</comment>
<evidence type="ECO:0000256" key="5">
    <source>
        <dbReference type="ARBA" id="ARBA00045299"/>
    </source>
</evidence>
<dbReference type="SUPFAM" id="SSF52016">
    <property type="entry name" value="LeuD/IlvD-like"/>
    <property type="match status" value="1"/>
</dbReference>
<keyword evidence="10" id="KW-1185">Reference proteome</keyword>
<dbReference type="CDD" id="cd01356">
    <property type="entry name" value="AcnX_swivel"/>
    <property type="match status" value="1"/>
</dbReference>
<dbReference type="InterPro" id="IPR020794">
    <property type="entry name" value="PMDh_S"/>
</dbReference>
<dbReference type="Proteomes" id="UP000243820">
    <property type="component" value="Unassembled WGS sequence"/>
</dbReference>
<dbReference type="InterPro" id="IPR012016">
    <property type="entry name" value="PMDh-S-like"/>
</dbReference>
<dbReference type="PANTHER" id="PTHR36577:SF3">
    <property type="entry name" value="DUF521 DOMAIN PROTEIN (AFU_ORTHOLOGUE AFUA_6G00490)"/>
    <property type="match status" value="1"/>
</dbReference>
<name>A0AAX0Q729_9EURY</name>
<protein>
    <recommendedName>
        <fullName evidence="7">Phosphomevalonate dehydratase small subunit</fullName>
        <shortName evidence="7">PMDh small subunit</shortName>
        <shortName evidence="7">PMDh-S</shortName>
        <ecNumber evidence="7">4.2.1.182</ecNumber>
    </recommendedName>
</protein>
<gene>
    <name evidence="9" type="ORF">ASJ83_01595</name>
</gene>
<reference evidence="9 10" key="1">
    <citation type="journal article" date="2017" name="BMC Genomics">
        <title>Genomic analysis of methanogenic archaea reveals a shift towards energy conservation.</title>
        <authorList>
            <person name="Gilmore S.P."/>
            <person name="Henske J.K."/>
            <person name="Sexton J.A."/>
            <person name="Solomon K.V."/>
            <person name="Seppala S."/>
            <person name="Yoo J.I."/>
            <person name="Huyett L.M."/>
            <person name="Pressman A."/>
            <person name="Cogan J.Z."/>
            <person name="Kivenson V."/>
            <person name="Peng X."/>
            <person name="Tan Y."/>
            <person name="Valentine D.L."/>
            <person name="O'Malley M.A."/>
        </authorList>
    </citation>
    <scope>NUCLEOTIDE SEQUENCE [LARGE SCALE GENOMIC DNA]</scope>
    <source>
        <strain evidence="9 10">XII</strain>
    </source>
</reference>
<evidence type="ECO:0000256" key="3">
    <source>
        <dbReference type="ARBA" id="ARBA00023239"/>
    </source>
</evidence>
<evidence type="ECO:0000256" key="7">
    <source>
        <dbReference type="HAMAP-Rule" id="MF_00078"/>
    </source>
</evidence>